<evidence type="ECO:0000259" key="10">
    <source>
        <dbReference type="Pfam" id="PF01618"/>
    </source>
</evidence>
<dbReference type="InterPro" id="IPR002898">
    <property type="entry name" value="MotA_ExbB_proton_chnl"/>
</dbReference>
<evidence type="ECO:0000256" key="5">
    <source>
        <dbReference type="ARBA" id="ARBA00022692"/>
    </source>
</evidence>
<dbReference type="InterPro" id="IPR000540">
    <property type="entry name" value="Flag_MotA_CS"/>
</dbReference>
<feature type="domain" description="MotA/TolQ/ExbB proton channel" evidence="10">
    <location>
        <begin position="102"/>
        <end position="219"/>
    </location>
</feature>
<evidence type="ECO:0000256" key="8">
    <source>
        <dbReference type="ARBA" id="ARBA00023136"/>
    </source>
</evidence>
<sequence>MDIATLAGLVSTFALIIIGILIGGNSMSLYVDAPSLLIVVGGSFAAMVTASPLDVITKNFMQYCRIVSNLQPNNYEVTITQMVGFAESARKEGLLSLDDAVNDIEDPFLRNGMRMIVDGTDPAIVKKMLYAQQSKTEERHASGAAFFGRWAALGPAFGMIGTLLGLIGLLANLSDAASLGPNMAVALITTLYGSLLANAWLTPFQNKLEDRNSDEMLKYDIMVEGIIGIAGGENPKILETKLYSFLPPSMRPSNLGE</sequence>
<evidence type="ECO:0000256" key="6">
    <source>
        <dbReference type="ARBA" id="ARBA00022779"/>
    </source>
</evidence>
<comment type="similarity">
    <text evidence="2">Belongs to the MotA family.</text>
</comment>
<keyword evidence="12" id="KW-1185">Reference proteome</keyword>
<dbReference type="EMBL" id="CP123443">
    <property type="protein sequence ID" value="WGK68972.1"/>
    <property type="molecule type" value="Genomic_DNA"/>
</dbReference>
<evidence type="ECO:0000256" key="1">
    <source>
        <dbReference type="ARBA" id="ARBA00004651"/>
    </source>
</evidence>
<keyword evidence="4" id="KW-1003">Cell membrane</keyword>
<name>A0ABY8MG54_9SPIO</name>
<dbReference type="Proteomes" id="UP001228690">
    <property type="component" value="Chromosome"/>
</dbReference>
<keyword evidence="5 9" id="KW-0812">Transmembrane</keyword>
<proteinExistence type="inferred from homology"/>
<evidence type="ECO:0000256" key="4">
    <source>
        <dbReference type="ARBA" id="ARBA00022475"/>
    </source>
</evidence>
<accession>A0ABY8MG54</accession>
<feature type="transmembrane region" description="Helical" evidence="9">
    <location>
        <begin position="7"/>
        <end position="30"/>
    </location>
</feature>
<gene>
    <name evidence="11" type="ORF">P0082_10875</name>
</gene>
<feature type="transmembrane region" description="Helical" evidence="9">
    <location>
        <begin position="183"/>
        <end position="201"/>
    </location>
</feature>
<evidence type="ECO:0000256" key="2">
    <source>
        <dbReference type="ARBA" id="ARBA00008038"/>
    </source>
</evidence>
<dbReference type="PROSITE" id="PS01307">
    <property type="entry name" value="MOTA"/>
    <property type="match status" value="1"/>
</dbReference>
<dbReference type="InterPro" id="IPR047055">
    <property type="entry name" value="MotA-like"/>
</dbReference>
<keyword evidence="8 9" id="KW-0472">Membrane</keyword>
<evidence type="ECO:0000256" key="9">
    <source>
        <dbReference type="SAM" id="Phobius"/>
    </source>
</evidence>
<evidence type="ECO:0000256" key="7">
    <source>
        <dbReference type="ARBA" id="ARBA00022989"/>
    </source>
</evidence>
<dbReference type="Pfam" id="PF01618">
    <property type="entry name" value="MotA_ExbB"/>
    <property type="match status" value="1"/>
</dbReference>
<keyword evidence="7 9" id="KW-1133">Transmembrane helix</keyword>
<feature type="transmembrane region" description="Helical" evidence="9">
    <location>
        <begin position="150"/>
        <end position="171"/>
    </location>
</feature>
<organism evidence="11 12">
    <name type="scientific">Candidatus Haliotispira prima</name>
    <dbReference type="NCBI Taxonomy" id="3034016"/>
    <lineage>
        <taxon>Bacteria</taxon>
        <taxon>Pseudomonadati</taxon>
        <taxon>Spirochaetota</taxon>
        <taxon>Spirochaetia</taxon>
        <taxon>Spirochaetales</taxon>
        <taxon>Spirochaetaceae</taxon>
        <taxon>Candidatus Haliotispira</taxon>
    </lineage>
</organism>
<evidence type="ECO:0000313" key="11">
    <source>
        <dbReference type="EMBL" id="WGK68972.1"/>
    </source>
</evidence>
<protein>
    <submittedName>
        <fullName evidence="11">MotA/TolQ/ExbB proton channel family protein</fullName>
    </submittedName>
</protein>
<comment type="subcellular location">
    <subcellularLocation>
        <location evidence="1">Cell membrane</location>
        <topology evidence="1">Multi-pass membrane protein</topology>
    </subcellularLocation>
</comment>
<keyword evidence="3" id="KW-0813">Transport</keyword>
<dbReference type="PANTHER" id="PTHR30433">
    <property type="entry name" value="CHEMOTAXIS PROTEIN MOTA"/>
    <property type="match status" value="1"/>
</dbReference>
<dbReference type="RefSeq" id="WP_326927160.1">
    <property type="nucleotide sequence ID" value="NZ_CP123443.1"/>
</dbReference>
<keyword evidence="6" id="KW-0283">Flagellar rotation</keyword>
<evidence type="ECO:0000313" key="12">
    <source>
        <dbReference type="Proteomes" id="UP001228690"/>
    </source>
</evidence>
<feature type="transmembrane region" description="Helical" evidence="9">
    <location>
        <begin position="36"/>
        <end position="56"/>
    </location>
</feature>
<dbReference type="PANTHER" id="PTHR30433:SF2">
    <property type="entry name" value="MOTILITY PROTEIN A"/>
    <property type="match status" value="1"/>
</dbReference>
<evidence type="ECO:0000256" key="3">
    <source>
        <dbReference type="ARBA" id="ARBA00022448"/>
    </source>
</evidence>
<reference evidence="11 12" key="1">
    <citation type="submission" date="2023-04" db="EMBL/GenBank/DDBJ databases">
        <title>Spirochaete genome identified in red abalone sample constitutes a novel genus.</title>
        <authorList>
            <person name="Sharma S.P."/>
            <person name="Purcell C.M."/>
            <person name="Hyde J.R."/>
            <person name="Severin A.J."/>
        </authorList>
    </citation>
    <scope>NUCLEOTIDE SEQUENCE [LARGE SCALE GENOMIC DNA]</scope>
    <source>
        <strain evidence="11 12">SP-2023</strain>
    </source>
</reference>